<dbReference type="SUPFAM" id="SSF81340">
    <property type="entry name" value="Clc chloride channel"/>
    <property type="match status" value="1"/>
</dbReference>
<name>A0A1G4QDV8_9CAUL</name>
<evidence type="ECO:0000256" key="4">
    <source>
        <dbReference type="ARBA" id="ARBA00022989"/>
    </source>
</evidence>
<evidence type="ECO:0000256" key="6">
    <source>
        <dbReference type="ARBA" id="ARBA00023136"/>
    </source>
</evidence>
<gene>
    <name evidence="13" type="ORF">SAMN02927928_1117</name>
</gene>
<keyword evidence="7" id="KW-0869">Chloride channel</keyword>
<feature type="transmembrane region" description="Helical" evidence="11">
    <location>
        <begin position="252"/>
        <end position="276"/>
    </location>
</feature>
<evidence type="ECO:0000313" key="14">
    <source>
        <dbReference type="Proteomes" id="UP000199150"/>
    </source>
</evidence>
<dbReference type="InterPro" id="IPR014743">
    <property type="entry name" value="Cl-channel_core"/>
</dbReference>
<dbReference type="EMBL" id="FMTS01000001">
    <property type="protein sequence ID" value="SCW42309.1"/>
    <property type="molecule type" value="Genomic_DNA"/>
</dbReference>
<dbReference type="InterPro" id="IPR001807">
    <property type="entry name" value="ClC"/>
</dbReference>
<dbReference type="Pfam" id="PF00571">
    <property type="entry name" value="CBS"/>
    <property type="match status" value="1"/>
</dbReference>
<reference evidence="14" key="1">
    <citation type="submission" date="2016-10" db="EMBL/GenBank/DDBJ databases">
        <authorList>
            <person name="Varghese N."/>
            <person name="Submissions S."/>
        </authorList>
    </citation>
    <scope>NUCLEOTIDE SEQUENCE [LARGE SCALE GENOMIC DNA]</scope>
    <source>
        <strain evidence="14">CGMCC 1.3431</strain>
    </source>
</reference>
<keyword evidence="3 11" id="KW-0812">Transmembrane</keyword>
<evidence type="ECO:0000256" key="3">
    <source>
        <dbReference type="ARBA" id="ARBA00022692"/>
    </source>
</evidence>
<comment type="subcellular location">
    <subcellularLocation>
        <location evidence="1">Membrane</location>
        <topology evidence="1">Multi-pass membrane protein</topology>
    </subcellularLocation>
</comment>
<evidence type="ECO:0000256" key="9">
    <source>
        <dbReference type="ARBA" id="ARBA00023303"/>
    </source>
</evidence>
<dbReference type="InterPro" id="IPR050368">
    <property type="entry name" value="ClC-type_chloride_channel"/>
</dbReference>
<dbReference type="AlphaFoldDB" id="A0A1G4QDV8"/>
<keyword evidence="8" id="KW-0868">Chloride</keyword>
<dbReference type="PANTHER" id="PTHR43427">
    <property type="entry name" value="CHLORIDE CHANNEL PROTEIN CLC-E"/>
    <property type="match status" value="1"/>
</dbReference>
<dbReference type="InterPro" id="IPR000644">
    <property type="entry name" value="CBS_dom"/>
</dbReference>
<feature type="transmembrane region" description="Helical" evidence="11">
    <location>
        <begin position="37"/>
        <end position="65"/>
    </location>
</feature>
<keyword evidence="4 11" id="KW-1133">Transmembrane helix</keyword>
<keyword evidence="10" id="KW-0129">CBS domain</keyword>
<evidence type="ECO:0000256" key="11">
    <source>
        <dbReference type="SAM" id="Phobius"/>
    </source>
</evidence>
<evidence type="ECO:0000256" key="2">
    <source>
        <dbReference type="ARBA" id="ARBA00022448"/>
    </source>
</evidence>
<dbReference type="GO" id="GO:0034707">
    <property type="term" value="C:chloride channel complex"/>
    <property type="evidence" value="ECO:0007669"/>
    <property type="project" value="UniProtKB-KW"/>
</dbReference>
<feature type="transmembrane region" description="Helical" evidence="11">
    <location>
        <begin position="352"/>
        <end position="375"/>
    </location>
</feature>
<dbReference type="Gene3D" id="3.10.580.10">
    <property type="entry name" value="CBS-domain"/>
    <property type="match status" value="1"/>
</dbReference>
<proteinExistence type="predicted"/>
<dbReference type="SUPFAM" id="SSF54631">
    <property type="entry name" value="CBS-domain pair"/>
    <property type="match status" value="1"/>
</dbReference>
<protein>
    <submittedName>
        <fullName evidence="13">Chloride channel protein, CIC family</fullName>
    </submittedName>
</protein>
<keyword evidence="14" id="KW-1185">Reference proteome</keyword>
<dbReference type="STRING" id="260084.SAMN02927928_1117"/>
<feature type="transmembrane region" description="Helical" evidence="11">
    <location>
        <begin position="209"/>
        <end position="231"/>
    </location>
</feature>
<dbReference type="Proteomes" id="UP000199150">
    <property type="component" value="Unassembled WGS sequence"/>
</dbReference>
<dbReference type="RefSeq" id="WP_170828201.1">
    <property type="nucleotide sequence ID" value="NZ_CBCRYE010000001.1"/>
</dbReference>
<evidence type="ECO:0000256" key="1">
    <source>
        <dbReference type="ARBA" id="ARBA00004141"/>
    </source>
</evidence>
<feature type="domain" description="CBS" evidence="12">
    <location>
        <begin position="530"/>
        <end position="587"/>
    </location>
</feature>
<evidence type="ECO:0000256" key="8">
    <source>
        <dbReference type="ARBA" id="ARBA00023214"/>
    </source>
</evidence>
<dbReference type="Pfam" id="PF00654">
    <property type="entry name" value="Voltage_CLC"/>
    <property type="match status" value="1"/>
</dbReference>
<evidence type="ECO:0000256" key="7">
    <source>
        <dbReference type="ARBA" id="ARBA00023173"/>
    </source>
</evidence>
<keyword evidence="2" id="KW-0813">Transport</keyword>
<feature type="transmembrane region" description="Helical" evidence="11">
    <location>
        <begin position="288"/>
        <end position="305"/>
    </location>
</feature>
<keyword evidence="9" id="KW-0407">Ion channel</keyword>
<keyword evidence="6 11" id="KW-0472">Membrane</keyword>
<keyword evidence="5" id="KW-0406">Ion transport</keyword>
<evidence type="ECO:0000259" key="12">
    <source>
        <dbReference type="PROSITE" id="PS51371"/>
    </source>
</evidence>
<accession>A0A1G4QDV8</accession>
<organism evidence="13 14">
    <name type="scientific">Asticcacaulis taihuensis</name>
    <dbReference type="NCBI Taxonomy" id="260084"/>
    <lineage>
        <taxon>Bacteria</taxon>
        <taxon>Pseudomonadati</taxon>
        <taxon>Pseudomonadota</taxon>
        <taxon>Alphaproteobacteria</taxon>
        <taxon>Caulobacterales</taxon>
        <taxon>Caulobacteraceae</taxon>
        <taxon>Asticcacaulis</taxon>
    </lineage>
</organism>
<feature type="transmembrane region" description="Helical" evidence="11">
    <location>
        <begin position="326"/>
        <end position="346"/>
    </location>
</feature>
<dbReference type="PANTHER" id="PTHR43427:SF6">
    <property type="entry name" value="CHLORIDE CHANNEL PROTEIN CLC-E"/>
    <property type="match status" value="1"/>
</dbReference>
<evidence type="ECO:0000256" key="5">
    <source>
        <dbReference type="ARBA" id="ARBA00023065"/>
    </source>
</evidence>
<sequence length="596" mass="63807">MSLSNPHLSDYILGKVVKRPVLRGVALVKRHLQGSEVWFIVLAGGIGLLAGVMAALLGHFAHMLQSILYGFSPDLRLSALPNIEPWHLIALPLGGAALGLVRFIFPRRTRQPIDVVEANALYGGRIPLRDSLIVSFQTFLSNGFGASVGLEAAYAQLGGGIASKIGQWLDLKRVSLRTLVGAGAGSAIGAAFGAPLAGAFYAFELVLGGYTVAALAPVAAASLMAVLAAQLMNIEPFVIASTVGQTIEISGYLLYAVLGALCAGVGIAIIRLVASVEAVVRKLPIGDIWRPMIGGLFLMPVAWAAPQALSSGHGAMHLYMAQQAAVLTLLAVFALKLCASVISLAFGFRGGLFFASLFLGSLLGAAFAQIVNQIYPAADLDILNASLVGMAALAVAVVGGPMTMSLMVLEVTHDFNLTAAVVTAALCSSAIIRERFGYSFSTWRLHLRGETVRNARDIGWVKALTAQSLMRKNHTTLPDSLSVAAMREQVPLGSTSRVLLIDNKGDYRGIVLTAEAWIENQETLTPLRELARQTEVYVRPDMDISAIMRVFEHFGVDDLAVVNEDHKLLGLLTEKYVNRRYVEELERSQREFFGEM</sequence>
<dbReference type="PROSITE" id="PS51371">
    <property type="entry name" value="CBS"/>
    <property type="match status" value="1"/>
</dbReference>
<dbReference type="InterPro" id="IPR046342">
    <property type="entry name" value="CBS_dom_sf"/>
</dbReference>
<feature type="transmembrane region" description="Helical" evidence="11">
    <location>
        <begin position="179"/>
        <end position="203"/>
    </location>
</feature>
<feature type="transmembrane region" description="Helical" evidence="11">
    <location>
        <begin position="387"/>
        <end position="409"/>
    </location>
</feature>
<dbReference type="GO" id="GO:0005254">
    <property type="term" value="F:chloride channel activity"/>
    <property type="evidence" value="ECO:0007669"/>
    <property type="project" value="UniProtKB-KW"/>
</dbReference>
<feature type="transmembrane region" description="Helical" evidence="11">
    <location>
        <begin position="85"/>
        <end position="105"/>
    </location>
</feature>
<dbReference type="Gene3D" id="1.10.3080.10">
    <property type="entry name" value="Clc chloride channel"/>
    <property type="match status" value="1"/>
</dbReference>
<evidence type="ECO:0000256" key="10">
    <source>
        <dbReference type="PROSITE-ProRule" id="PRU00703"/>
    </source>
</evidence>
<dbReference type="CDD" id="cd00400">
    <property type="entry name" value="Voltage_gated_ClC"/>
    <property type="match status" value="1"/>
</dbReference>
<evidence type="ECO:0000313" key="13">
    <source>
        <dbReference type="EMBL" id="SCW42309.1"/>
    </source>
</evidence>